<dbReference type="GO" id="GO:0009279">
    <property type="term" value="C:cell outer membrane"/>
    <property type="evidence" value="ECO:0007669"/>
    <property type="project" value="UniProtKB-SubCell"/>
</dbReference>
<evidence type="ECO:0000313" key="6">
    <source>
        <dbReference type="EMBL" id="MDC8014471.1"/>
    </source>
</evidence>
<keyword evidence="5" id="KW-0732">Signal</keyword>
<feature type="region of interest" description="Disordered" evidence="4">
    <location>
        <begin position="41"/>
        <end position="62"/>
    </location>
</feature>
<gene>
    <name evidence="6" type="ORF">OD750_018155</name>
</gene>
<keyword evidence="7" id="KW-1185">Reference proteome</keyword>
<evidence type="ECO:0000313" key="7">
    <source>
        <dbReference type="Proteomes" id="UP001139971"/>
    </source>
</evidence>
<evidence type="ECO:0000256" key="5">
    <source>
        <dbReference type="SAM" id="SignalP"/>
    </source>
</evidence>
<comment type="caution">
    <text evidence="6">The sequence shown here is derived from an EMBL/GenBank/DDBJ whole genome shotgun (WGS) entry which is preliminary data.</text>
</comment>
<accession>A0A9X4BIX3</accession>
<protein>
    <submittedName>
        <fullName evidence="6">MtrB/PioB family outer membrane beta-barrel protein</fullName>
    </submittedName>
</protein>
<dbReference type="EMBL" id="JAOVZO020000018">
    <property type="protein sequence ID" value="MDC8014471.1"/>
    <property type="molecule type" value="Genomic_DNA"/>
</dbReference>
<dbReference type="Gene3D" id="2.40.170.20">
    <property type="entry name" value="TonB-dependent receptor, beta-barrel domain"/>
    <property type="match status" value="1"/>
</dbReference>
<reference evidence="6" key="1">
    <citation type="submission" date="2023-02" db="EMBL/GenBank/DDBJ databases">
        <title>Tahibacter soli sp. nov. isolated from soil.</title>
        <authorList>
            <person name="Baek J.H."/>
            <person name="Lee J.K."/>
            <person name="Choi D.G."/>
            <person name="Jeon C.O."/>
        </authorList>
    </citation>
    <scope>NUCLEOTIDE SEQUENCE</scope>
    <source>
        <strain evidence="6">BL</strain>
    </source>
</reference>
<evidence type="ECO:0000256" key="2">
    <source>
        <dbReference type="ARBA" id="ARBA00023136"/>
    </source>
</evidence>
<dbReference type="InterPro" id="IPR020016">
    <property type="entry name" value="Decahaem-assoc_OM_MtrB/PioB"/>
</dbReference>
<feature type="signal peptide" evidence="5">
    <location>
        <begin position="1"/>
        <end position="26"/>
    </location>
</feature>
<organism evidence="6 7">
    <name type="scientific">Tahibacter soli</name>
    <dbReference type="NCBI Taxonomy" id="2983605"/>
    <lineage>
        <taxon>Bacteria</taxon>
        <taxon>Pseudomonadati</taxon>
        <taxon>Pseudomonadota</taxon>
        <taxon>Gammaproteobacteria</taxon>
        <taxon>Lysobacterales</taxon>
        <taxon>Rhodanobacteraceae</taxon>
        <taxon>Tahibacter</taxon>
    </lineage>
</organism>
<dbReference type="Proteomes" id="UP001139971">
    <property type="component" value="Unassembled WGS sequence"/>
</dbReference>
<dbReference type="RefSeq" id="WP_263544033.1">
    <property type="nucleotide sequence ID" value="NZ_JAOVZO020000018.1"/>
</dbReference>
<name>A0A9X4BIX3_9GAMM</name>
<evidence type="ECO:0000256" key="4">
    <source>
        <dbReference type="SAM" id="MobiDB-lite"/>
    </source>
</evidence>
<evidence type="ECO:0000256" key="3">
    <source>
        <dbReference type="ARBA" id="ARBA00023237"/>
    </source>
</evidence>
<keyword evidence="2" id="KW-0472">Membrane</keyword>
<keyword evidence="3" id="KW-0998">Cell outer membrane</keyword>
<proteinExistence type="predicted"/>
<evidence type="ECO:0000256" key="1">
    <source>
        <dbReference type="ARBA" id="ARBA00004442"/>
    </source>
</evidence>
<dbReference type="Pfam" id="PF11854">
    <property type="entry name" value="MtrB_PioB"/>
    <property type="match status" value="1"/>
</dbReference>
<comment type="subcellular location">
    <subcellularLocation>
        <location evidence="1">Cell outer membrane</location>
    </subcellularLocation>
</comment>
<dbReference type="InterPro" id="IPR036942">
    <property type="entry name" value="Beta-barrel_TonB_sf"/>
</dbReference>
<dbReference type="AlphaFoldDB" id="A0A9X4BIX3"/>
<sequence>MHRNVPALRRSLLTTALLATPLFAAADTGAGVDTWRASKLDPTAGAASATPDPRGTSWLSPGQRRSPGGMLYLCPAEPPDLTDAGDWAWYGNVQFGYLSTSGDDGNALWNRYVAWDSGLVLGLLQLSARRAADGSYADVRANRTSEDDAFFEAAFGRAGSYKVQAFLRELPNVLSHNAKPIWNGVGTNALTLPANLSPAGSTTEQVAAASAATPERTLKVTRSKQGVGFDMFLSPQWTVHANFSDEERNGARPFGGAFYYGFAFPDNAAVFETTKPIDDRTINLGAALRYAGPVWRMDFAYAGSFYRDRYTRYTYENPFALTPIVPGATSPPLVRGQFATEPDNGYHNLRATFTRKLPWNGEASLTASAGQMRQNDALIAPIDCTGTFGIDGDGSGVPGPNNPFLYSCAQWNTPAALSRPRADLAIDTTRVDARATLQPGERFTLRAGATFNRDDYRGTYLAYNPLTGDYGYITENGAAGSLVPGAVGTWNPLTSPSAIVRVRNLPLDRETTSANLGADFRASEHNTFGATASFKRDERTNRERERADTSSVKLTWINRALAGVTLRANATWLKRRGDDYVYDPYGFTYSTSLPGFVPPPDGVPSFTVDAMRKYDLADVDETKFDVMATLALAADMTLSATVRGDRNDYDAQIGRQRYDTLGATLQWEWQPSPATRASAYFGYDMSRLDLANVGDVNTTPDPTLGGANYPDSARWWSTDRQHNRNAGFTLDRSVGRWRFDAAWNALYARGITDFRFNSGSALAYFADSIGGIRDGAFPALKYRVDSVTVGATYAWSERWSVRVFDLVERGRIEDWHYFGFDAERAFGRRIYTDGGPEDYRANLIGVLVDVKL</sequence>
<dbReference type="SUPFAM" id="SSF56935">
    <property type="entry name" value="Porins"/>
    <property type="match status" value="2"/>
</dbReference>
<feature type="chain" id="PRO_5040765061" evidence="5">
    <location>
        <begin position="27"/>
        <end position="852"/>
    </location>
</feature>